<keyword evidence="2" id="KW-1003">Cell membrane</keyword>
<protein>
    <submittedName>
        <fullName evidence="7">Branched-chain amino acid ABC transporter permease protein</fullName>
    </submittedName>
</protein>
<sequence length="164" mass="17773">MKVIPLSVGDKMKLINKTMIGWLAVAIAGFLVLQLAVNMGIISAYYELILVTILINIILAVGLNLIIGLYRQSSLHQTGFNNIGNYTAGIITKYFPTYIKPAWPIETGPMNTIIGANMAGIPTLRRKGDYLMSYKSGVAAIIRISIGNKNPVITGANHPAVFLI</sequence>
<dbReference type="Pfam" id="PF02653">
    <property type="entry name" value="BPD_transp_2"/>
    <property type="match status" value="1"/>
</dbReference>
<evidence type="ECO:0000256" key="5">
    <source>
        <dbReference type="ARBA" id="ARBA00023136"/>
    </source>
</evidence>
<dbReference type="InterPro" id="IPR001851">
    <property type="entry name" value="ABC_transp_permease"/>
</dbReference>
<dbReference type="GO" id="GO:0015658">
    <property type="term" value="F:branched-chain amino acid transmembrane transporter activity"/>
    <property type="evidence" value="ECO:0007669"/>
    <property type="project" value="InterPro"/>
</dbReference>
<name>M1FVT7_9VIBR</name>
<keyword evidence="3 6" id="KW-0812">Transmembrane</keyword>
<evidence type="ECO:0000256" key="4">
    <source>
        <dbReference type="ARBA" id="ARBA00022989"/>
    </source>
</evidence>
<feature type="transmembrane region" description="Helical" evidence="6">
    <location>
        <begin position="48"/>
        <end position="70"/>
    </location>
</feature>
<evidence type="ECO:0000256" key="3">
    <source>
        <dbReference type="ARBA" id="ARBA00022692"/>
    </source>
</evidence>
<dbReference type="PANTHER" id="PTHR30482">
    <property type="entry name" value="HIGH-AFFINITY BRANCHED-CHAIN AMINO ACID TRANSPORT SYSTEM PERMEASE"/>
    <property type="match status" value="1"/>
</dbReference>
<reference evidence="7" key="1">
    <citation type="submission" date="2012-02" db="EMBL/GenBank/DDBJ databases">
        <title>Analysis of a novel plasmid from the coral pathogen Vibrio coralliilyticus reveals two potential 'ecological islands'.</title>
        <authorList>
            <person name="McConoughey J.E."/>
            <person name="Hill S.A."/>
            <person name="Hudspeth M.E.S."/>
        </authorList>
    </citation>
    <scope>NUCLEOTIDE SEQUENCE</scope>
    <source>
        <strain evidence="7">ATCC BAA-450</strain>
        <plasmid evidence="7">unnamed</plasmid>
    </source>
</reference>
<dbReference type="AlphaFoldDB" id="M1FVT7"/>
<keyword evidence="4 6" id="KW-1133">Transmembrane helix</keyword>
<evidence type="ECO:0000313" key="7">
    <source>
        <dbReference type="EMBL" id="AFV27408.1"/>
    </source>
</evidence>
<evidence type="ECO:0000256" key="2">
    <source>
        <dbReference type="ARBA" id="ARBA00022475"/>
    </source>
</evidence>
<dbReference type="PANTHER" id="PTHR30482:SF10">
    <property type="entry name" value="HIGH-AFFINITY BRANCHED-CHAIN AMINO ACID TRANSPORT PROTEIN BRAE"/>
    <property type="match status" value="1"/>
</dbReference>
<dbReference type="RefSeq" id="WP_015670340.1">
    <property type="nucleotide sequence ID" value="NC_020451.1"/>
</dbReference>
<keyword evidence="7" id="KW-0614">Plasmid</keyword>
<keyword evidence="5 6" id="KW-0472">Membrane</keyword>
<evidence type="ECO:0000256" key="1">
    <source>
        <dbReference type="ARBA" id="ARBA00004429"/>
    </source>
</evidence>
<accession>M1FVT7</accession>
<comment type="subcellular location">
    <subcellularLocation>
        <location evidence="1">Cell inner membrane</location>
        <topology evidence="1">Multi-pass membrane protein</topology>
    </subcellularLocation>
</comment>
<proteinExistence type="predicted"/>
<geneLocation type="plasmid" evidence="7">
    <name>unnamed</name>
</geneLocation>
<dbReference type="GO" id="GO:0005886">
    <property type="term" value="C:plasma membrane"/>
    <property type="evidence" value="ECO:0007669"/>
    <property type="project" value="UniProtKB-SubCell"/>
</dbReference>
<dbReference type="EMBL" id="JQ728484">
    <property type="protein sequence ID" value="AFV27408.1"/>
    <property type="molecule type" value="Genomic_DNA"/>
</dbReference>
<evidence type="ECO:0000256" key="6">
    <source>
        <dbReference type="SAM" id="Phobius"/>
    </source>
</evidence>
<feature type="transmembrane region" description="Helical" evidence="6">
    <location>
        <begin position="20"/>
        <end position="42"/>
    </location>
</feature>
<organism evidence="7">
    <name type="scientific">Vibrio coralliilyticus</name>
    <dbReference type="NCBI Taxonomy" id="190893"/>
    <lineage>
        <taxon>Bacteria</taxon>
        <taxon>Pseudomonadati</taxon>
        <taxon>Pseudomonadota</taxon>
        <taxon>Gammaproteobacteria</taxon>
        <taxon>Vibrionales</taxon>
        <taxon>Vibrionaceae</taxon>
        <taxon>Vibrio</taxon>
    </lineage>
</organism>
<dbReference type="InterPro" id="IPR043428">
    <property type="entry name" value="LivM-like"/>
</dbReference>